<keyword evidence="16" id="KW-0675">Receptor</keyword>
<evidence type="ECO:0000259" key="15">
    <source>
        <dbReference type="Pfam" id="PF07715"/>
    </source>
</evidence>
<gene>
    <name evidence="16" type="ORF">DX908_07485</name>
</gene>
<feature type="chain" id="PRO_5016976836" evidence="13">
    <location>
        <begin position="30"/>
        <end position="759"/>
    </location>
</feature>
<evidence type="ECO:0000256" key="10">
    <source>
        <dbReference type="ARBA" id="ARBA00023237"/>
    </source>
</evidence>
<feature type="domain" description="TonB-dependent receptor-like beta-barrel" evidence="14">
    <location>
        <begin position="289"/>
        <end position="701"/>
    </location>
</feature>
<dbReference type="Gene3D" id="2.40.170.20">
    <property type="entry name" value="TonB-dependent receptor, beta-barrel domain"/>
    <property type="match status" value="1"/>
</dbReference>
<evidence type="ECO:0000256" key="6">
    <source>
        <dbReference type="ARBA" id="ARBA00023004"/>
    </source>
</evidence>
<keyword evidence="5 11" id="KW-0812">Transmembrane</keyword>
<dbReference type="SUPFAM" id="SSF56935">
    <property type="entry name" value="Porins"/>
    <property type="match status" value="1"/>
</dbReference>
<dbReference type="Proteomes" id="UP000264589">
    <property type="component" value="Unassembled WGS sequence"/>
</dbReference>
<keyword evidence="3 11" id="KW-1134">Transmembrane beta strand</keyword>
<organism evidence="16 17">
    <name type="scientific">Parvularcula marina</name>
    <dbReference type="NCBI Taxonomy" id="2292771"/>
    <lineage>
        <taxon>Bacteria</taxon>
        <taxon>Pseudomonadati</taxon>
        <taxon>Pseudomonadota</taxon>
        <taxon>Alphaproteobacteria</taxon>
        <taxon>Parvularculales</taxon>
        <taxon>Parvularculaceae</taxon>
        <taxon>Parvularcula</taxon>
    </lineage>
</organism>
<keyword evidence="13" id="KW-0732">Signal</keyword>
<evidence type="ECO:0000256" key="5">
    <source>
        <dbReference type="ARBA" id="ARBA00022692"/>
    </source>
</evidence>
<evidence type="ECO:0000313" key="16">
    <source>
        <dbReference type="EMBL" id="RFB05108.1"/>
    </source>
</evidence>
<evidence type="ECO:0000313" key="17">
    <source>
        <dbReference type="Proteomes" id="UP000264589"/>
    </source>
</evidence>
<dbReference type="EMBL" id="QUQO01000001">
    <property type="protein sequence ID" value="RFB05108.1"/>
    <property type="molecule type" value="Genomic_DNA"/>
</dbReference>
<comment type="caution">
    <text evidence="16">The sequence shown here is derived from an EMBL/GenBank/DDBJ whole genome shotgun (WGS) entry which is preliminary data.</text>
</comment>
<dbReference type="FunCoup" id="A0A371RI49">
    <property type="interactions" value="42"/>
</dbReference>
<reference evidence="16 17" key="1">
    <citation type="submission" date="2018-08" db="EMBL/GenBank/DDBJ databases">
        <title>Parvularcula sp. SM1705, isolated from surface water of the South Sea China.</title>
        <authorList>
            <person name="Sun L."/>
        </authorList>
    </citation>
    <scope>NUCLEOTIDE SEQUENCE [LARGE SCALE GENOMIC DNA]</scope>
    <source>
        <strain evidence="16 17">SM1705</strain>
    </source>
</reference>
<dbReference type="InterPro" id="IPR000531">
    <property type="entry name" value="Beta-barrel_TonB"/>
</dbReference>
<dbReference type="CDD" id="cd01347">
    <property type="entry name" value="ligand_gated_channel"/>
    <property type="match status" value="1"/>
</dbReference>
<dbReference type="PANTHER" id="PTHR32552">
    <property type="entry name" value="FERRICHROME IRON RECEPTOR-RELATED"/>
    <property type="match status" value="1"/>
</dbReference>
<protein>
    <submittedName>
        <fullName evidence="16">TonB-dependent receptor</fullName>
    </submittedName>
</protein>
<comment type="similarity">
    <text evidence="11 12">Belongs to the TonB-dependent receptor family.</text>
</comment>
<dbReference type="PROSITE" id="PS52016">
    <property type="entry name" value="TONB_DEPENDENT_REC_3"/>
    <property type="match status" value="1"/>
</dbReference>
<keyword evidence="17" id="KW-1185">Reference proteome</keyword>
<keyword evidence="6" id="KW-0408">Iron</keyword>
<dbReference type="InterPro" id="IPR036942">
    <property type="entry name" value="Beta-barrel_TonB_sf"/>
</dbReference>
<keyword evidence="9 11" id="KW-0472">Membrane</keyword>
<dbReference type="Pfam" id="PF00593">
    <property type="entry name" value="TonB_dep_Rec_b-barrel"/>
    <property type="match status" value="1"/>
</dbReference>
<keyword evidence="2 11" id="KW-0813">Transport</keyword>
<sequence length="759" mass="83455">MDMKRTRFLALLATSQIALCVALPASASAQEEEASAPTGDVIVVTARKKEETLQDVPLSVDAFDSEGLKERGLKDISEVSNFTPGFTMEKFGGRRGAEGDTSRPVIRGQSNILGETNAAVFVDGILYSGSFLSFPFAAVERVEVVKGPQAALFGRATFAGAVNVITKKGTNEFENNVTATVADFGEYDINVSSSGPLIEDKLFYFVHGRYYDYGGEYKNSLDGQKVGEEQTIGFNGSLEFHPSETVSMTLRAGYNEDDDGPAAQVVQSRFFNNCFLDQARQFYCGEVQEFDETTLDLARLGDDAGLTREVLRISGSMEWDIGGSGYILSSNAGYTDSSSVYGQDNTFLGNLNNFAGNTLVRVEHIDQDEWSAELRLDTPASESIRGTIGTFYYEREKESFRRFPMSTAVIADFGTQYTDNWAIFGAVEADLSPALTARAEIRYSEDTIGVETAAGPILEETFSSVTPRFTIDYQATDDMLLYGVIALGNKPGYINEDPALPADLIYVDEEEAWNYEIGAKTSWADNTFFLNVAAYFIDWDKQQLSNSVFVGGVPTSIVTNAGKTEVKGFEIDSQWIPTDELKFDVGYAYSDAELTDFCDPVQGGELTGFDCVNDDGVQGGQTAGNQIPNSPKHHFTASSQYTKPIMDGQYDWFLRGDYAYISKKYAQVHNFAHTGDRSLLNLRTGFAKGDAWKLTFFVDNVLDDKTPSTVVRYADLVNGNFAPQPPEQNNVPGTTPYERGFLFPLVESRQFGATFSINF</sequence>
<dbReference type="GO" id="GO:0009279">
    <property type="term" value="C:cell outer membrane"/>
    <property type="evidence" value="ECO:0007669"/>
    <property type="project" value="UniProtKB-SubCell"/>
</dbReference>
<evidence type="ECO:0000256" key="2">
    <source>
        <dbReference type="ARBA" id="ARBA00022448"/>
    </source>
</evidence>
<keyword evidence="4" id="KW-0410">Iron transport</keyword>
<dbReference type="GO" id="GO:0006826">
    <property type="term" value="P:iron ion transport"/>
    <property type="evidence" value="ECO:0007669"/>
    <property type="project" value="UniProtKB-KW"/>
</dbReference>
<keyword evidence="8 12" id="KW-0798">TonB box</keyword>
<dbReference type="PANTHER" id="PTHR32552:SF81">
    <property type="entry name" value="TONB-DEPENDENT OUTER MEMBRANE RECEPTOR"/>
    <property type="match status" value="1"/>
</dbReference>
<evidence type="ECO:0000256" key="4">
    <source>
        <dbReference type="ARBA" id="ARBA00022496"/>
    </source>
</evidence>
<comment type="subcellular location">
    <subcellularLocation>
        <location evidence="1 11">Cell outer membrane</location>
        <topology evidence="1 11">Multi-pass membrane protein</topology>
    </subcellularLocation>
</comment>
<feature type="domain" description="TonB-dependent receptor plug" evidence="15">
    <location>
        <begin position="53"/>
        <end position="161"/>
    </location>
</feature>
<evidence type="ECO:0000256" key="7">
    <source>
        <dbReference type="ARBA" id="ARBA00023065"/>
    </source>
</evidence>
<evidence type="ECO:0000256" key="3">
    <source>
        <dbReference type="ARBA" id="ARBA00022452"/>
    </source>
</evidence>
<dbReference type="InterPro" id="IPR039426">
    <property type="entry name" value="TonB-dep_rcpt-like"/>
</dbReference>
<dbReference type="InterPro" id="IPR012910">
    <property type="entry name" value="Plug_dom"/>
</dbReference>
<keyword evidence="7" id="KW-0406">Ion transport</keyword>
<evidence type="ECO:0000256" key="13">
    <source>
        <dbReference type="SAM" id="SignalP"/>
    </source>
</evidence>
<dbReference type="InParanoid" id="A0A371RI49"/>
<proteinExistence type="inferred from homology"/>
<dbReference type="Pfam" id="PF07715">
    <property type="entry name" value="Plug"/>
    <property type="match status" value="1"/>
</dbReference>
<name>A0A371RI49_9PROT</name>
<accession>A0A371RI49</accession>
<evidence type="ECO:0000256" key="1">
    <source>
        <dbReference type="ARBA" id="ARBA00004571"/>
    </source>
</evidence>
<evidence type="ECO:0000259" key="14">
    <source>
        <dbReference type="Pfam" id="PF00593"/>
    </source>
</evidence>
<dbReference type="OrthoDB" id="9775095at2"/>
<evidence type="ECO:0000256" key="8">
    <source>
        <dbReference type="ARBA" id="ARBA00023077"/>
    </source>
</evidence>
<evidence type="ECO:0000256" key="11">
    <source>
        <dbReference type="PROSITE-ProRule" id="PRU01360"/>
    </source>
</evidence>
<dbReference type="AlphaFoldDB" id="A0A371RI49"/>
<evidence type="ECO:0000256" key="12">
    <source>
        <dbReference type="RuleBase" id="RU003357"/>
    </source>
</evidence>
<keyword evidence="10 11" id="KW-0998">Cell outer membrane</keyword>
<evidence type="ECO:0000256" key="9">
    <source>
        <dbReference type="ARBA" id="ARBA00023136"/>
    </source>
</evidence>
<feature type="signal peptide" evidence="13">
    <location>
        <begin position="1"/>
        <end position="29"/>
    </location>
</feature>